<keyword evidence="10" id="KW-0969">Cilium</keyword>
<dbReference type="Proteomes" id="UP000287296">
    <property type="component" value="Unassembled WGS sequence"/>
</dbReference>
<protein>
    <recommendedName>
        <fullName evidence="2">Negative regulator of flagellin synthesis</fullName>
    </recommendedName>
</protein>
<dbReference type="EMBL" id="QYTW02000016">
    <property type="protein sequence ID" value="RST58852.1"/>
    <property type="molecule type" value="Genomic_DNA"/>
</dbReference>
<reference evidence="9 12" key="2">
    <citation type="submission" date="2021-03" db="EMBL/GenBank/DDBJ databases">
        <title>Antimicrobial resistance genes in bacteria isolated from Japanese honey, and their potential for conferring macrolide and lincosamide resistance in the American foulbrood pathogen Paenibacillus larvae.</title>
        <authorList>
            <person name="Okamoto M."/>
            <person name="Kumagai M."/>
            <person name="Kanamori H."/>
            <person name="Takamatsu D."/>
        </authorList>
    </citation>
    <scope>NUCLEOTIDE SEQUENCE [LARGE SCALE GENOMIC DNA]</scope>
    <source>
        <strain evidence="9 12">J6TS1</strain>
    </source>
</reference>
<dbReference type="InterPro" id="IPR031316">
    <property type="entry name" value="FlgM_C"/>
</dbReference>
<feature type="compositionally biased region" description="Polar residues" evidence="7">
    <location>
        <begin position="1"/>
        <end position="18"/>
    </location>
</feature>
<dbReference type="RefSeq" id="WP_120116990.1">
    <property type="nucleotide sequence ID" value="NZ_BORI01000001.1"/>
</dbReference>
<evidence type="ECO:0000256" key="1">
    <source>
        <dbReference type="ARBA" id="ARBA00005322"/>
    </source>
</evidence>
<keyword evidence="6" id="KW-0804">Transcription</keyword>
<dbReference type="AlphaFoldDB" id="A0A429X658"/>
<dbReference type="InterPro" id="IPR035890">
    <property type="entry name" value="Anti-sigma-28_factor_FlgM_sf"/>
</dbReference>
<name>A0A429X658_SIMTE</name>
<feature type="region of interest" description="Disordered" evidence="7">
    <location>
        <begin position="1"/>
        <end position="25"/>
    </location>
</feature>
<reference evidence="10 11" key="1">
    <citation type="submission" date="2018-12" db="EMBL/GenBank/DDBJ databases">
        <authorList>
            <person name="Sun L."/>
            <person name="Chen Z."/>
        </authorList>
    </citation>
    <scope>NUCLEOTIDE SEQUENCE [LARGE SCALE GENOMIC DNA]</scope>
    <source>
        <strain evidence="10 11">LMG 29736</strain>
    </source>
</reference>
<dbReference type="InterPro" id="IPR007412">
    <property type="entry name" value="FlgM"/>
</dbReference>
<gene>
    <name evidence="10" type="primary">flgM</name>
    <name evidence="10" type="ORF">D5F11_015615</name>
    <name evidence="9" type="ORF">J6TS1_12080</name>
</gene>
<comment type="similarity">
    <text evidence="1">Belongs to the FlgM family.</text>
</comment>
<keyword evidence="4" id="KW-1005">Bacterial flagellum biogenesis</keyword>
<keyword evidence="3" id="KW-0678">Repressor</keyword>
<keyword evidence="5" id="KW-0805">Transcription regulation</keyword>
<dbReference type="SUPFAM" id="SSF101498">
    <property type="entry name" value="Anti-sigma factor FlgM"/>
    <property type="match status" value="1"/>
</dbReference>
<keyword evidence="12" id="KW-1185">Reference proteome</keyword>
<evidence type="ECO:0000313" key="11">
    <source>
        <dbReference type="Proteomes" id="UP000287296"/>
    </source>
</evidence>
<dbReference type="Pfam" id="PF04316">
    <property type="entry name" value="FlgM"/>
    <property type="match status" value="1"/>
</dbReference>
<dbReference type="GO" id="GO:0044781">
    <property type="term" value="P:bacterial-type flagellum organization"/>
    <property type="evidence" value="ECO:0007669"/>
    <property type="project" value="UniProtKB-KW"/>
</dbReference>
<feature type="domain" description="Anti-sigma-28 factor FlgM C-terminal" evidence="8">
    <location>
        <begin position="33"/>
        <end position="81"/>
    </location>
</feature>
<evidence type="ECO:0000313" key="9">
    <source>
        <dbReference type="EMBL" id="GIN95338.1"/>
    </source>
</evidence>
<evidence type="ECO:0000256" key="3">
    <source>
        <dbReference type="ARBA" id="ARBA00022491"/>
    </source>
</evidence>
<evidence type="ECO:0000256" key="7">
    <source>
        <dbReference type="SAM" id="MobiDB-lite"/>
    </source>
</evidence>
<evidence type="ECO:0000313" key="10">
    <source>
        <dbReference type="EMBL" id="RST58852.1"/>
    </source>
</evidence>
<organism evidence="10 11">
    <name type="scientific">Siminovitchia terrae</name>
    <name type="common">Bacillus terrae</name>
    <dbReference type="NCBI Taxonomy" id="1914933"/>
    <lineage>
        <taxon>Bacteria</taxon>
        <taxon>Bacillati</taxon>
        <taxon>Bacillota</taxon>
        <taxon>Bacilli</taxon>
        <taxon>Bacillales</taxon>
        <taxon>Bacillaceae</taxon>
        <taxon>Siminovitchia</taxon>
    </lineage>
</organism>
<accession>A0A429X658</accession>
<evidence type="ECO:0000256" key="5">
    <source>
        <dbReference type="ARBA" id="ARBA00023015"/>
    </source>
</evidence>
<evidence type="ECO:0000256" key="4">
    <source>
        <dbReference type="ARBA" id="ARBA00022795"/>
    </source>
</evidence>
<evidence type="ECO:0000256" key="6">
    <source>
        <dbReference type="ARBA" id="ARBA00023163"/>
    </source>
</evidence>
<dbReference type="Proteomes" id="UP000680670">
    <property type="component" value="Unassembled WGS sequence"/>
</dbReference>
<dbReference type="OrthoDB" id="2991036at2"/>
<evidence type="ECO:0000313" key="12">
    <source>
        <dbReference type="Proteomes" id="UP000680670"/>
    </source>
</evidence>
<dbReference type="EMBL" id="BORJ01000002">
    <property type="protein sequence ID" value="GIN95338.1"/>
    <property type="molecule type" value="Genomic_DNA"/>
</dbReference>
<keyword evidence="10" id="KW-0966">Cell projection</keyword>
<dbReference type="NCBIfam" id="TIGR03824">
    <property type="entry name" value="FlgM_jcvi"/>
    <property type="match status" value="1"/>
</dbReference>
<evidence type="ECO:0000259" key="8">
    <source>
        <dbReference type="Pfam" id="PF04316"/>
    </source>
</evidence>
<dbReference type="GO" id="GO:0045892">
    <property type="term" value="P:negative regulation of DNA-templated transcription"/>
    <property type="evidence" value="ECO:0007669"/>
    <property type="project" value="InterPro"/>
</dbReference>
<keyword evidence="10" id="KW-0282">Flagellum</keyword>
<proteinExistence type="inferred from homology"/>
<sequence>MKINSFNRPETNPYSKQINHMEQKPRTERIEADQIEISKQAKELQQSSRYDAERKARIEQLKNQIQQGEYKVDPKKVAYSIAKYYFNQ</sequence>
<evidence type="ECO:0000256" key="2">
    <source>
        <dbReference type="ARBA" id="ARBA00017823"/>
    </source>
</evidence>
<comment type="caution">
    <text evidence="10">The sequence shown here is derived from an EMBL/GenBank/DDBJ whole genome shotgun (WGS) entry which is preliminary data.</text>
</comment>